<sequence length="170" mass="19228">MAYYSPQLRNGGSTSRRFSSECDTLRRARILDCAEKTVKRHSAHMRSPRQKPVDGDSSTVPTQDPSYTGIPSVRLRSKRSHSLMVGSMQAPVLPHRSNRTFSLPCSSRPIIFSLGNVHTRTHGMDEDYVECEEEYLSLDESMGWYTPIAGLSCSFALFVWSCLLSHYYRG</sequence>
<evidence type="ECO:0000256" key="2">
    <source>
        <dbReference type="SAM" id="Phobius"/>
    </source>
</evidence>
<feature type="transmembrane region" description="Helical" evidence="2">
    <location>
        <begin position="144"/>
        <end position="168"/>
    </location>
</feature>
<protein>
    <submittedName>
        <fullName evidence="3">Uncharacterized protein</fullName>
    </submittedName>
</protein>
<feature type="region of interest" description="Disordered" evidence="1">
    <location>
        <begin position="37"/>
        <end position="71"/>
    </location>
</feature>
<feature type="compositionally biased region" description="Polar residues" evidence="1">
    <location>
        <begin position="7"/>
        <end position="17"/>
    </location>
</feature>
<dbReference type="InParanoid" id="A7SPM4"/>
<keyword evidence="2" id="KW-1133">Transmembrane helix</keyword>
<organism evidence="3 4">
    <name type="scientific">Nematostella vectensis</name>
    <name type="common">Starlet sea anemone</name>
    <dbReference type="NCBI Taxonomy" id="45351"/>
    <lineage>
        <taxon>Eukaryota</taxon>
        <taxon>Metazoa</taxon>
        <taxon>Cnidaria</taxon>
        <taxon>Anthozoa</taxon>
        <taxon>Hexacorallia</taxon>
        <taxon>Actiniaria</taxon>
        <taxon>Edwardsiidae</taxon>
        <taxon>Nematostella</taxon>
    </lineage>
</organism>
<gene>
    <name evidence="3" type="ORF">NEMVEDRAFT_v1g246608</name>
</gene>
<proteinExistence type="predicted"/>
<dbReference type="HOGENOM" id="CLU_1572505_0_0_1"/>
<feature type="compositionally biased region" description="Basic residues" evidence="1">
    <location>
        <begin position="38"/>
        <end position="49"/>
    </location>
</feature>
<evidence type="ECO:0000256" key="1">
    <source>
        <dbReference type="SAM" id="MobiDB-lite"/>
    </source>
</evidence>
<dbReference type="AlphaFoldDB" id="A7SPM4"/>
<keyword evidence="4" id="KW-1185">Reference proteome</keyword>
<dbReference type="Proteomes" id="UP000001593">
    <property type="component" value="Unassembled WGS sequence"/>
</dbReference>
<name>A7SPM4_NEMVE</name>
<keyword evidence="2" id="KW-0472">Membrane</keyword>
<evidence type="ECO:0000313" key="3">
    <source>
        <dbReference type="EMBL" id="EDO34331.1"/>
    </source>
</evidence>
<dbReference type="EMBL" id="DS469735">
    <property type="protein sequence ID" value="EDO34331.1"/>
    <property type="molecule type" value="Genomic_DNA"/>
</dbReference>
<evidence type="ECO:0000313" key="4">
    <source>
        <dbReference type="Proteomes" id="UP000001593"/>
    </source>
</evidence>
<reference evidence="3 4" key="1">
    <citation type="journal article" date="2007" name="Science">
        <title>Sea anemone genome reveals ancestral eumetazoan gene repertoire and genomic organization.</title>
        <authorList>
            <person name="Putnam N.H."/>
            <person name="Srivastava M."/>
            <person name="Hellsten U."/>
            <person name="Dirks B."/>
            <person name="Chapman J."/>
            <person name="Salamov A."/>
            <person name="Terry A."/>
            <person name="Shapiro H."/>
            <person name="Lindquist E."/>
            <person name="Kapitonov V.V."/>
            <person name="Jurka J."/>
            <person name="Genikhovich G."/>
            <person name="Grigoriev I.V."/>
            <person name="Lucas S.M."/>
            <person name="Steele R.E."/>
            <person name="Finnerty J.R."/>
            <person name="Technau U."/>
            <person name="Martindale M.Q."/>
            <person name="Rokhsar D.S."/>
        </authorList>
    </citation>
    <scope>NUCLEOTIDE SEQUENCE [LARGE SCALE GENOMIC DNA]</scope>
    <source>
        <strain evidence="4">CH2 X CH6</strain>
    </source>
</reference>
<keyword evidence="2" id="KW-0812">Transmembrane</keyword>
<feature type="compositionally biased region" description="Polar residues" evidence="1">
    <location>
        <begin position="56"/>
        <end position="66"/>
    </location>
</feature>
<feature type="region of interest" description="Disordered" evidence="1">
    <location>
        <begin position="1"/>
        <end position="21"/>
    </location>
</feature>
<accession>A7SPM4</accession>